<name>A0A2H3DX08_ARMGA</name>
<evidence type="ECO:0000313" key="1">
    <source>
        <dbReference type="EMBL" id="PBK98590.1"/>
    </source>
</evidence>
<dbReference type="OrthoDB" id="2836053at2759"/>
<accession>A0A2H3DX08</accession>
<keyword evidence="2" id="KW-1185">Reference proteome</keyword>
<evidence type="ECO:0000313" key="2">
    <source>
        <dbReference type="Proteomes" id="UP000217790"/>
    </source>
</evidence>
<protein>
    <submittedName>
        <fullName evidence="1">Uncharacterized protein</fullName>
    </submittedName>
</protein>
<dbReference type="Proteomes" id="UP000217790">
    <property type="component" value="Unassembled WGS sequence"/>
</dbReference>
<dbReference type="EMBL" id="KZ293648">
    <property type="protein sequence ID" value="PBK98590.1"/>
    <property type="molecule type" value="Genomic_DNA"/>
</dbReference>
<proteinExistence type="predicted"/>
<gene>
    <name evidence="1" type="ORF">ARMGADRAFT_582526</name>
</gene>
<dbReference type="AlphaFoldDB" id="A0A2H3DX08"/>
<reference evidence="2" key="1">
    <citation type="journal article" date="2017" name="Nat. Ecol. Evol.">
        <title>Genome expansion and lineage-specific genetic innovations in the forest pathogenic fungi Armillaria.</title>
        <authorList>
            <person name="Sipos G."/>
            <person name="Prasanna A.N."/>
            <person name="Walter M.C."/>
            <person name="O'Connor E."/>
            <person name="Balint B."/>
            <person name="Krizsan K."/>
            <person name="Kiss B."/>
            <person name="Hess J."/>
            <person name="Varga T."/>
            <person name="Slot J."/>
            <person name="Riley R."/>
            <person name="Boka B."/>
            <person name="Rigling D."/>
            <person name="Barry K."/>
            <person name="Lee J."/>
            <person name="Mihaltcheva S."/>
            <person name="LaButti K."/>
            <person name="Lipzen A."/>
            <person name="Waldron R."/>
            <person name="Moloney N.M."/>
            <person name="Sperisen C."/>
            <person name="Kredics L."/>
            <person name="Vagvoelgyi C."/>
            <person name="Patrignani A."/>
            <person name="Fitzpatrick D."/>
            <person name="Nagy I."/>
            <person name="Doyle S."/>
            <person name="Anderson J.B."/>
            <person name="Grigoriev I.V."/>
            <person name="Gueldener U."/>
            <person name="Muensterkoetter M."/>
            <person name="Nagy L.G."/>
        </authorList>
    </citation>
    <scope>NUCLEOTIDE SEQUENCE [LARGE SCALE GENOMIC DNA]</scope>
    <source>
        <strain evidence="2">Ar21-2</strain>
    </source>
</reference>
<dbReference type="InParanoid" id="A0A2H3DX08"/>
<sequence length="120" mass="13838">MPSFVRKSFMTTCPRINRTWNAVYVPIASQDIYITNLACLDYLCDISRNGKSIIYHDFIPRVTRTITCFIDLRTNKRECAAKRSIVISLTYPISVVSKLCSNTSNVYPSRSFGWVWKKIS</sequence>
<organism evidence="1 2">
    <name type="scientific">Armillaria gallica</name>
    <name type="common">Bulbous honey fungus</name>
    <name type="synonym">Armillaria bulbosa</name>
    <dbReference type="NCBI Taxonomy" id="47427"/>
    <lineage>
        <taxon>Eukaryota</taxon>
        <taxon>Fungi</taxon>
        <taxon>Dikarya</taxon>
        <taxon>Basidiomycota</taxon>
        <taxon>Agaricomycotina</taxon>
        <taxon>Agaricomycetes</taxon>
        <taxon>Agaricomycetidae</taxon>
        <taxon>Agaricales</taxon>
        <taxon>Marasmiineae</taxon>
        <taxon>Physalacriaceae</taxon>
        <taxon>Armillaria</taxon>
    </lineage>
</organism>